<evidence type="ECO:0000259" key="3">
    <source>
        <dbReference type="Pfam" id="PF12808"/>
    </source>
</evidence>
<organism evidence="4 5">
    <name type="scientific">Meyerozyma guilliermondii (strain ATCC 6260 / CBS 566 / DSM 6381 / JCM 1539 / NBRC 10279 / NRRL Y-324)</name>
    <name type="common">Yeast</name>
    <name type="synonym">Candida guilliermondii</name>
    <dbReference type="NCBI Taxonomy" id="294746"/>
    <lineage>
        <taxon>Eukaryota</taxon>
        <taxon>Fungi</taxon>
        <taxon>Dikarya</taxon>
        <taxon>Ascomycota</taxon>
        <taxon>Saccharomycotina</taxon>
        <taxon>Pichiomycetes</taxon>
        <taxon>Debaryomycetaceae</taxon>
        <taxon>Meyerozyma</taxon>
    </lineage>
</organism>
<feature type="compositionally biased region" description="Polar residues" evidence="2">
    <location>
        <begin position="153"/>
        <end position="167"/>
    </location>
</feature>
<sequence length="741" mass="83388">MSHPPDTRDSMEFDETQSDIGDQFESTSGPIDHTGEVSLSSKFPESSSLPSHSTSKQDNYSRSSEFQDNHSSSAESSAFISHPEAHSSDLDLSNVTDMDSSLTSMRESLAQLRVNSPQDKSDVSPWRRLRSAQPLPSAPKFALSAGAPRLEPPNSNRVELSRFSPQSKFGPGYGPSSSGSGPSYEPSYEPHSSLADRWSPTKPVRNGFDASVNSVSRIDELTKQITDYRIQIRLLRQFIHRLVQRLRDDGNGLDVAEQSFVQELASPTSELAGHDERFDEILKLNEDLYASLEAFEAQIREKDKDIENLKSTNSQYENALDSIIREHGQTPPSSISERVSMLRLAIHEHLSGSMAKIEQLLNSQNDEIAALNARLKKEAASAESAQDNMRQIIEKVSALEEPNSSILDADGEDVQAAVSKRLDRHHSLVEKLTAELETFRAQVASEGSREKERELEEALKLAVSQFEAQEEESQQKIAALNSQIASLRSSITKLRDEESRDLQTKQELEKAVEKQRVLRAEKVRLSHQVQSLLEDKESATSTIEQLKKKLSTYKSRSASPDTNSEHQLVQFDVEQFSKMLTSFEKIADDSSLKDPKKHFHNLQQATFHGSATELLPSHRFVFKYLSRAVDVLVNDHVKLLLKEAEVSQSHNDYVTKLQRRIDELSRANDSLSKQLDDLEEGQSAVSDSTMTSPRAKLRIDELVSRWKAEREARVYENREASRRVKELEIENAKLRAELHRS</sequence>
<evidence type="ECO:0000313" key="4">
    <source>
        <dbReference type="EMBL" id="EDK41647.2"/>
    </source>
</evidence>
<dbReference type="GeneID" id="5123854"/>
<dbReference type="STRING" id="294746.A5DR44"/>
<name>A5DR44_PICGU</name>
<accession>A5DR44</accession>
<dbReference type="OrthoDB" id="4052563at2759"/>
<feature type="compositionally biased region" description="Polar residues" evidence="2">
    <location>
        <begin position="18"/>
        <end position="29"/>
    </location>
</feature>
<feature type="compositionally biased region" description="Low complexity" evidence="2">
    <location>
        <begin position="174"/>
        <end position="193"/>
    </location>
</feature>
<dbReference type="RefSeq" id="XP_001481982.2">
    <property type="nucleotide sequence ID" value="XM_001481932.1"/>
</dbReference>
<feature type="coiled-coil region" evidence="1">
    <location>
        <begin position="354"/>
        <end position="395"/>
    </location>
</feature>
<keyword evidence="1" id="KW-0175">Coiled coil</keyword>
<dbReference type="Proteomes" id="UP000001997">
    <property type="component" value="Unassembled WGS sequence"/>
</dbReference>
<feature type="region of interest" description="Disordered" evidence="2">
    <location>
        <begin position="1"/>
        <end position="200"/>
    </location>
</feature>
<feature type="compositionally biased region" description="Polar residues" evidence="2">
    <location>
        <begin position="90"/>
        <end position="106"/>
    </location>
</feature>
<dbReference type="HOGENOM" id="CLU_374719_0_0_1"/>
<dbReference type="InterPro" id="IPR024545">
    <property type="entry name" value="Mto1-like_Mto2p-bd"/>
</dbReference>
<proteinExistence type="predicted"/>
<evidence type="ECO:0000256" key="1">
    <source>
        <dbReference type="SAM" id="Coils"/>
    </source>
</evidence>
<feature type="domain" description="Mto1-like Mto2p-binding" evidence="3">
    <location>
        <begin position="698"/>
        <end position="740"/>
    </location>
</feature>
<dbReference type="EMBL" id="CH408162">
    <property type="protein sequence ID" value="EDK41647.2"/>
    <property type="molecule type" value="Genomic_DNA"/>
</dbReference>
<protein>
    <recommendedName>
        <fullName evidence="3">Mto1-like Mto2p-binding domain-containing protein</fullName>
    </recommendedName>
</protein>
<feature type="compositionally biased region" description="Low complexity" evidence="2">
    <location>
        <begin position="38"/>
        <end position="56"/>
    </location>
</feature>
<dbReference type="AlphaFoldDB" id="A5DR44"/>
<feature type="coiled-coil region" evidence="1">
    <location>
        <begin position="422"/>
        <end position="497"/>
    </location>
</feature>
<evidence type="ECO:0000256" key="2">
    <source>
        <dbReference type="SAM" id="MobiDB-lite"/>
    </source>
</evidence>
<dbReference type="VEuPathDB" id="FungiDB:PGUG_05745"/>
<dbReference type="InParanoid" id="A5DR44"/>
<feature type="compositionally biased region" description="Polar residues" evidence="2">
    <location>
        <begin position="57"/>
        <end position="70"/>
    </location>
</feature>
<gene>
    <name evidence="4" type="ORF">PGUG_05745</name>
</gene>
<dbReference type="eggNOG" id="ENOG502R9Z8">
    <property type="taxonomic scope" value="Eukaryota"/>
</dbReference>
<dbReference type="OMA" id="MRSEHEN"/>
<dbReference type="Pfam" id="PF12808">
    <property type="entry name" value="Mto2_bdg"/>
    <property type="match status" value="1"/>
</dbReference>
<dbReference type="KEGG" id="pgu:PGUG_05745"/>
<feature type="coiled-coil region" evidence="1">
    <location>
        <begin position="654"/>
        <end position="681"/>
    </location>
</feature>
<feature type="compositionally biased region" description="Low complexity" evidence="2">
    <location>
        <begin position="71"/>
        <end position="81"/>
    </location>
</feature>
<feature type="coiled-coil region" evidence="1">
    <location>
        <begin position="285"/>
        <end position="326"/>
    </location>
</feature>
<feature type="coiled-coil region" evidence="1">
    <location>
        <begin position="529"/>
        <end position="556"/>
    </location>
</feature>
<dbReference type="FunCoup" id="A5DR44">
    <property type="interactions" value="1382"/>
</dbReference>
<keyword evidence="5" id="KW-1185">Reference proteome</keyword>
<feature type="compositionally biased region" description="Basic and acidic residues" evidence="2">
    <location>
        <begin position="1"/>
        <end position="11"/>
    </location>
</feature>
<reference evidence="4 5" key="1">
    <citation type="journal article" date="2009" name="Nature">
        <title>Evolution of pathogenicity and sexual reproduction in eight Candida genomes.</title>
        <authorList>
            <person name="Butler G."/>
            <person name="Rasmussen M.D."/>
            <person name="Lin M.F."/>
            <person name="Santos M.A."/>
            <person name="Sakthikumar S."/>
            <person name="Munro C.A."/>
            <person name="Rheinbay E."/>
            <person name="Grabherr M."/>
            <person name="Forche A."/>
            <person name="Reedy J.L."/>
            <person name="Agrafioti I."/>
            <person name="Arnaud M.B."/>
            <person name="Bates S."/>
            <person name="Brown A.J."/>
            <person name="Brunke S."/>
            <person name="Costanzo M.C."/>
            <person name="Fitzpatrick D.A."/>
            <person name="de Groot P.W."/>
            <person name="Harris D."/>
            <person name="Hoyer L.L."/>
            <person name="Hube B."/>
            <person name="Klis F.M."/>
            <person name="Kodira C."/>
            <person name="Lennard N."/>
            <person name="Logue M.E."/>
            <person name="Martin R."/>
            <person name="Neiman A.M."/>
            <person name="Nikolaou E."/>
            <person name="Quail M.A."/>
            <person name="Quinn J."/>
            <person name="Santos M.C."/>
            <person name="Schmitzberger F.F."/>
            <person name="Sherlock G."/>
            <person name="Shah P."/>
            <person name="Silverstein K.A."/>
            <person name="Skrzypek M.S."/>
            <person name="Soll D."/>
            <person name="Staggs R."/>
            <person name="Stansfield I."/>
            <person name="Stumpf M.P."/>
            <person name="Sudbery P.E."/>
            <person name="Srikantha T."/>
            <person name="Zeng Q."/>
            <person name="Berman J."/>
            <person name="Berriman M."/>
            <person name="Heitman J."/>
            <person name="Gow N.A."/>
            <person name="Lorenz M.C."/>
            <person name="Birren B.W."/>
            <person name="Kellis M."/>
            <person name="Cuomo C.A."/>
        </authorList>
    </citation>
    <scope>NUCLEOTIDE SEQUENCE [LARGE SCALE GENOMIC DNA]</scope>
    <source>
        <strain evidence="5">ATCC 6260 / CBS 566 / DSM 6381 / JCM 1539 / NBRC 10279 / NRRL Y-324</strain>
    </source>
</reference>
<evidence type="ECO:0000313" key="5">
    <source>
        <dbReference type="Proteomes" id="UP000001997"/>
    </source>
</evidence>